<evidence type="ECO:0000256" key="10">
    <source>
        <dbReference type="ARBA" id="ARBA00023012"/>
    </source>
</evidence>
<feature type="domain" description="Histidine kinase" evidence="14">
    <location>
        <begin position="457"/>
        <end position="573"/>
    </location>
</feature>
<dbReference type="SUPFAM" id="SSF158472">
    <property type="entry name" value="HAMP domain-like"/>
    <property type="match status" value="1"/>
</dbReference>
<evidence type="ECO:0000256" key="5">
    <source>
        <dbReference type="ARBA" id="ARBA00022553"/>
    </source>
</evidence>
<evidence type="ECO:0000259" key="15">
    <source>
        <dbReference type="PROSITE" id="PS50885"/>
    </source>
</evidence>
<dbReference type="SUPFAM" id="SSF55874">
    <property type="entry name" value="ATPase domain of HSP90 chaperone/DNA topoisomerase II/histidine kinase"/>
    <property type="match status" value="1"/>
</dbReference>
<dbReference type="InterPro" id="IPR010559">
    <property type="entry name" value="Sig_transdc_His_kin_internal"/>
</dbReference>
<keyword evidence="11 13" id="KW-0472">Membrane</keyword>
<dbReference type="InterPro" id="IPR005467">
    <property type="entry name" value="His_kinase_dom"/>
</dbReference>
<evidence type="ECO:0000259" key="14">
    <source>
        <dbReference type="PROSITE" id="PS50109"/>
    </source>
</evidence>
<feature type="domain" description="HAMP" evidence="15">
    <location>
        <begin position="292"/>
        <end position="344"/>
    </location>
</feature>
<keyword evidence="6" id="KW-0808">Transferase</keyword>
<evidence type="ECO:0000256" key="9">
    <source>
        <dbReference type="ARBA" id="ARBA00022840"/>
    </source>
</evidence>
<dbReference type="InterPro" id="IPR003594">
    <property type="entry name" value="HATPase_dom"/>
</dbReference>
<dbReference type="GO" id="GO:0005524">
    <property type="term" value="F:ATP binding"/>
    <property type="evidence" value="ECO:0007669"/>
    <property type="project" value="UniProtKB-KW"/>
</dbReference>
<keyword evidence="13" id="KW-1133">Transmembrane helix</keyword>
<keyword evidence="8" id="KW-0418">Kinase</keyword>
<dbReference type="GO" id="GO:0005886">
    <property type="term" value="C:plasma membrane"/>
    <property type="evidence" value="ECO:0007669"/>
    <property type="project" value="UniProtKB-SubCell"/>
</dbReference>
<dbReference type="PANTHER" id="PTHR34220:SF7">
    <property type="entry name" value="SENSOR HISTIDINE KINASE YPDA"/>
    <property type="match status" value="1"/>
</dbReference>
<keyword evidence="9" id="KW-0067">ATP-binding</keyword>
<gene>
    <name evidence="16" type="ORF">PBOR_13790</name>
</gene>
<dbReference type="HOGENOM" id="CLU_020473_6_1_9"/>
<organism evidence="16 17">
    <name type="scientific">Paenibacillus borealis</name>
    <dbReference type="NCBI Taxonomy" id="160799"/>
    <lineage>
        <taxon>Bacteria</taxon>
        <taxon>Bacillati</taxon>
        <taxon>Bacillota</taxon>
        <taxon>Bacilli</taxon>
        <taxon>Bacillales</taxon>
        <taxon>Paenibacillaceae</taxon>
        <taxon>Paenibacillus</taxon>
    </lineage>
</organism>
<dbReference type="OrthoDB" id="9809348at2"/>
<comment type="subcellular location">
    <subcellularLocation>
        <location evidence="2">Cell membrane</location>
        <topology evidence="2">Multi-pass membrane protein</topology>
    </subcellularLocation>
</comment>
<reference evidence="16" key="1">
    <citation type="submission" date="2014-08" db="EMBL/GenBank/DDBJ databases">
        <title>Comparative genomics of the Paenibacillus odorifer group.</title>
        <authorList>
            <person name="den Bakker H.C."/>
            <person name="Tsai Y.-C.Y.-C."/>
            <person name="Martin N."/>
            <person name="Korlach J."/>
            <person name="Wiedmann M."/>
        </authorList>
    </citation>
    <scope>NUCLEOTIDE SEQUENCE [LARGE SCALE GENOMIC DNA]</scope>
    <source>
        <strain evidence="16">DSM 13188</strain>
    </source>
</reference>
<dbReference type="EMBL" id="CP009285">
    <property type="protein sequence ID" value="AIQ57883.1"/>
    <property type="molecule type" value="Genomic_DNA"/>
</dbReference>
<feature type="transmembrane region" description="Helical" evidence="13">
    <location>
        <begin position="273"/>
        <end position="291"/>
    </location>
</feature>
<evidence type="ECO:0000256" key="6">
    <source>
        <dbReference type="ARBA" id="ARBA00022679"/>
    </source>
</evidence>
<dbReference type="EC" id="2.7.13.3" evidence="3"/>
<evidence type="ECO:0000256" key="1">
    <source>
        <dbReference type="ARBA" id="ARBA00000085"/>
    </source>
</evidence>
<keyword evidence="10" id="KW-0902">Two-component regulatory system</keyword>
<evidence type="ECO:0000256" key="2">
    <source>
        <dbReference type="ARBA" id="ARBA00004651"/>
    </source>
</evidence>
<dbReference type="Proteomes" id="UP000029518">
    <property type="component" value="Chromosome"/>
</dbReference>
<evidence type="ECO:0000256" key="12">
    <source>
        <dbReference type="SAM" id="Coils"/>
    </source>
</evidence>
<dbReference type="Gene3D" id="6.10.340.10">
    <property type="match status" value="1"/>
</dbReference>
<dbReference type="InterPro" id="IPR050640">
    <property type="entry name" value="Bact_2-comp_sensor_kinase"/>
</dbReference>
<evidence type="ECO:0000313" key="16">
    <source>
        <dbReference type="EMBL" id="AIQ57883.1"/>
    </source>
</evidence>
<feature type="coiled-coil region" evidence="12">
    <location>
        <begin position="325"/>
        <end position="352"/>
    </location>
</feature>
<comment type="catalytic activity">
    <reaction evidence="1">
        <text>ATP + protein L-histidine = ADP + protein N-phospho-L-histidine.</text>
        <dbReference type="EC" id="2.7.13.3"/>
    </reaction>
</comment>
<dbReference type="PROSITE" id="PS50885">
    <property type="entry name" value="HAMP"/>
    <property type="match status" value="1"/>
</dbReference>
<evidence type="ECO:0000256" key="8">
    <source>
        <dbReference type="ARBA" id="ARBA00022777"/>
    </source>
</evidence>
<keyword evidence="17" id="KW-1185">Reference proteome</keyword>
<evidence type="ECO:0000256" key="13">
    <source>
        <dbReference type="SAM" id="Phobius"/>
    </source>
</evidence>
<feature type="transmembrane region" description="Helical" evidence="13">
    <location>
        <begin position="14"/>
        <end position="36"/>
    </location>
</feature>
<keyword evidence="13" id="KW-0812">Transmembrane</keyword>
<evidence type="ECO:0000256" key="7">
    <source>
        <dbReference type="ARBA" id="ARBA00022741"/>
    </source>
</evidence>
<dbReference type="Gene3D" id="3.30.565.10">
    <property type="entry name" value="Histidine kinase-like ATPase, C-terminal domain"/>
    <property type="match status" value="1"/>
</dbReference>
<protein>
    <recommendedName>
        <fullName evidence="3">histidine kinase</fullName>
        <ecNumber evidence="3">2.7.13.3</ecNumber>
    </recommendedName>
</protein>
<proteinExistence type="predicted"/>
<evidence type="ECO:0000256" key="4">
    <source>
        <dbReference type="ARBA" id="ARBA00022475"/>
    </source>
</evidence>
<dbReference type="PROSITE" id="PS50109">
    <property type="entry name" value="HIS_KIN"/>
    <property type="match status" value="1"/>
</dbReference>
<sequence>MLRSFRKVSLMKQILYLIVLMLIILLISFMVSNLIARNIIEKKVADSSKKIMLQIEETMVSFFSDMDGISYSLLYSPTIQSYLSSTNVLSRILMDKEIVSEFSSTLSLKKNMKGIQLYDSEGTMITSIGRAVEPSTKKRVSSIEYTVLHPNQLNATYYTIAVPVYNLQNNYVLRDYRGMCVFIMDVANLNSILSKSKISNHSELLLVDQNNNIIAGTDGAINTEEMDKLKKWSEDPRYIVQNITLSYNGWKIISVIPKKELLQDLDIIERLNVATYLIIFSIFCLFLLIFYSRILKPVKALLDFIKSYAKSGGPRRFNVVYYNEIGVLANNLNQMLDNIDQLSRNVQIVQKQMYETEIIKKQMEISAYRNQINPHFLYNTLESIRAIALYHKVGEIADITASLSNMFRYSVKGTHLVTIRDEIIHLKEYAKIIEFRFGGKIQIVIQTDESLLAVQTLKMLLQPIVENAVFHGLEKKIDPGTVLVRIESTTVKKCKITIQDDGCGMEEQQLRNLSKSLQQFMTPGNTVNDEKLGIGLSNIYRRIKLFYEDEAKLTIDSILNKGTTVSITFPIYRQTEEGGS</sequence>
<dbReference type="KEGG" id="pbd:PBOR_13790"/>
<dbReference type="SMART" id="SM00387">
    <property type="entry name" value="HATPase_c"/>
    <property type="match status" value="1"/>
</dbReference>
<dbReference type="PANTHER" id="PTHR34220">
    <property type="entry name" value="SENSOR HISTIDINE KINASE YPDA"/>
    <property type="match status" value="1"/>
</dbReference>
<evidence type="ECO:0000256" key="11">
    <source>
        <dbReference type="ARBA" id="ARBA00023136"/>
    </source>
</evidence>
<keyword evidence="12" id="KW-0175">Coiled coil</keyword>
<evidence type="ECO:0000256" key="3">
    <source>
        <dbReference type="ARBA" id="ARBA00012438"/>
    </source>
</evidence>
<name>A0A089LFJ3_PAEBO</name>
<dbReference type="Pfam" id="PF02518">
    <property type="entry name" value="HATPase_c"/>
    <property type="match status" value="1"/>
</dbReference>
<dbReference type="AlphaFoldDB" id="A0A089LFJ3"/>
<dbReference type="InterPro" id="IPR003660">
    <property type="entry name" value="HAMP_dom"/>
</dbReference>
<accession>A0A089LFJ3</accession>
<dbReference type="Pfam" id="PF06580">
    <property type="entry name" value="His_kinase"/>
    <property type="match status" value="1"/>
</dbReference>
<keyword evidence="7" id="KW-0547">Nucleotide-binding</keyword>
<evidence type="ECO:0000313" key="17">
    <source>
        <dbReference type="Proteomes" id="UP000029518"/>
    </source>
</evidence>
<dbReference type="GO" id="GO:0000155">
    <property type="term" value="F:phosphorelay sensor kinase activity"/>
    <property type="evidence" value="ECO:0007669"/>
    <property type="project" value="InterPro"/>
</dbReference>
<keyword evidence="5" id="KW-0597">Phosphoprotein</keyword>
<dbReference type="InterPro" id="IPR036890">
    <property type="entry name" value="HATPase_C_sf"/>
</dbReference>
<keyword evidence="4" id="KW-1003">Cell membrane</keyword>